<dbReference type="GO" id="GO:0045332">
    <property type="term" value="P:phospholipid translocation"/>
    <property type="evidence" value="ECO:0007669"/>
    <property type="project" value="TreeGrafter"/>
</dbReference>
<dbReference type="PANTHER" id="PTHR24092:SF19">
    <property type="entry name" value="PHOSPHOLIPID-TRANSPORTING ATPASE"/>
    <property type="match status" value="1"/>
</dbReference>
<reference evidence="1" key="2">
    <citation type="submission" date="2023-06" db="EMBL/GenBank/DDBJ databases">
        <authorList>
            <person name="Ma L."/>
            <person name="Liu K.-W."/>
            <person name="Li Z."/>
            <person name="Hsiao Y.-Y."/>
            <person name="Qi Y."/>
            <person name="Fu T."/>
            <person name="Tang G."/>
            <person name="Zhang D."/>
            <person name="Sun W.-H."/>
            <person name="Liu D.-K."/>
            <person name="Li Y."/>
            <person name="Chen G.-Z."/>
            <person name="Liu X.-D."/>
            <person name="Liao X.-Y."/>
            <person name="Jiang Y.-T."/>
            <person name="Yu X."/>
            <person name="Hao Y."/>
            <person name="Huang J."/>
            <person name="Zhao X.-W."/>
            <person name="Ke S."/>
            <person name="Chen Y.-Y."/>
            <person name="Wu W.-L."/>
            <person name="Hsu J.-L."/>
            <person name="Lin Y.-F."/>
            <person name="Huang M.-D."/>
            <person name="Li C.-Y."/>
            <person name="Huang L."/>
            <person name="Wang Z.-W."/>
            <person name="Zhao X."/>
            <person name="Zhong W.-Y."/>
            <person name="Peng D.-H."/>
            <person name="Ahmad S."/>
            <person name="Lan S."/>
            <person name="Zhang J.-S."/>
            <person name="Tsai W.-C."/>
            <person name="Van De Peer Y."/>
            <person name="Liu Z.-J."/>
        </authorList>
    </citation>
    <scope>NUCLEOTIDE SEQUENCE</scope>
    <source>
        <strain evidence="1">SCP</strain>
        <tissue evidence="1">Leaves</tissue>
    </source>
</reference>
<proteinExistence type="predicted"/>
<name>A0AAV9A7G5_ACOGR</name>
<keyword evidence="2" id="KW-1185">Reference proteome</keyword>
<dbReference type="Pfam" id="PF13246">
    <property type="entry name" value="Cation_ATPase"/>
    <property type="match status" value="1"/>
</dbReference>
<dbReference type="GO" id="GO:0140326">
    <property type="term" value="F:ATPase-coupled intramembrane lipid transporter activity"/>
    <property type="evidence" value="ECO:0007669"/>
    <property type="project" value="TreeGrafter"/>
</dbReference>
<organism evidence="1 2">
    <name type="scientific">Acorus gramineus</name>
    <name type="common">Dwarf sweet flag</name>
    <dbReference type="NCBI Taxonomy" id="55184"/>
    <lineage>
        <taxon>Eukaryota</taxon>
        <taxon>Viridiplantae</taxon>
        <taxon>Streptophyta</taxon>
        <taxon>Embryophyta</taxon>
        <taxon>Tracheophyta</taxon>
        <taxon>Spermatophyta</taxon>
        <taxon>Magnoliopsida</taxon>
        <taxon>Liliopsida</taxon>
        <taxon>Acoraceae</taxon>
        <taxon>Acorus</taxon>
    </lineage>
</organism>
<evidence type="ECO:0000313" key="1">
    <source>
        <dbReference type="EMBL" id="KAK1260036.1"/>
    </source>
</evidence>
<reference evidence="1" key="1">
    <citation type="journal article" date="2023" name="Nat. Commun.">
        <title>Diploid and tetraploid genomes of Acorus and the evolution of monocots.</title>
        <authorList>
            <person name="Ma L."/>
            <person name="Liu K.W."/>
            <person name="Li Z."/>
            <person name="Hsiao Y.Y."/>
            <person name="Qi Y."/>
            <person name="Fu T."/>
            <person name="Tang G.D."/>
            <person name="Zhang D."/>
            <person name="Sun W.H."/>
            <person name="Liu D.K."/>
            <person name="Li Y."/>
            <person name="Chen G.Z."/>
            <person name="Liu X.D."/>
            <person name="Liao X.Y."/>
            <person name="Jiang Y.T."/>
            <person name="Yu X."/>
            <person name="Hao Y."/>
            <person name="Huang J."/>
            <person name="Zhao X.W."/>
            <person name="Ke S."/>
            <person name="Chen Y.Y."/>
            <person name="Wu W.L."/>
            <person name="Hsu J.L."/>
            <person name="Lin Y.F."/>
            <person name="Huang M.D."/>
            <person name="Li C.Y."/>
            <person name="Huang L."/>
            <person name="Wang Z.W."/>
            <person name="Zhao X."/>
            <person name="Zhong W.Y."/>
            <person name="Peng D.H."/>
            <person name="Ahmad S."/>
            <person name="Lan S."/>
            <person name="Zhang J.S."/>
            <person name="Tsai W.C."/>
            <person name="Van de Peer Y."/>
            <person name="Liu Z.J."/>
        </authorList>
    </citation>
    <scope>NUCLEOTIDE SEQUENCE</scope>
    <source>
        <strain evidence="1">SCP</strain>
    </source>
</reference>
<accession>A0AAV9A7G5</accession>
<dbReference type="SUPFAM" id="SSF81660">
    <property type="entry name" value="Metal cation-transporting ATPase, ATP-binding domain N"/>
    <property type="match status" value="1"/>
</dbReference>
<dbReference type="Gene3D" id="3.40.1110.10">
    <property type="entry name" value="Calcium-transporting ATPase, cytoplasmic domain N"/>
    <property type="match status" value="1"/>
</dbReference>
<evidence type="ECO:0000313" key="2">
    <source>
        <dbReference type="Proteomes" id="UP001179952"/>
    </source>
</evidence>
<dbReference type="EMBL" id="JAUJYN010000012">
    <property type="protein sequence ID" value="KAK1260036.1"/>
    <property type="molecule type" value="Genomic_DNA"/>
</dbReference>
<dbReference type="AlphaFoldDB" id="A0AAV9A7G5"/>
<dbReference type="FunFam" id="3.40.1110.10:FF:000033">
    <property type="entry name" value="Phospholipid-transporting ATPase"/>
    <property type="match status" value="1"/>
</dbReference>
<dbReference type="PANTHER" id="PTHR24092">
    <property type="entry name" value="PROBABLE PHOSPHOLIPID-TRANSPORTING ATPASE"/>
    <property type="match status" value="1"/>
</dbReference>
<dbReference type="GO" id="GO:0005886">
    <property type="term" value="C:plasma membrane"/>
    <property type="evidence" value="ECO:0007669"/>
    <property type="project" value="TreeGrafter"/>
</dbReference>
<dbReference type="Proteomes" id="UP001179952">
    <property type="component" value="Unassembled WGS sequence"/>
</dbReference>
<sequence>MRLNVIESDRVRFVLSSGWHLNSGQVSLDLVKSLYAKFIDWDVEMYDLETGTPPHAANGLPNAFHNWWNPFEDHIFPYQVLEKSSRFTFVCLLFKHFVCLPKLLKVVRDVIEDYVELLNAVATGSPDVMRFLTVMSICNTVIPQRSKNGDVSYKAQSQDEDALVHAAACLHMVLFNKTGNILDIILNGSIVQYEILDILEFTSERKRMSVVVKDCQNGEIFLLSKGADEAIFPYARTGQQTRNFVDAVEQYAQLGLRTLCLAWRELSEDDYREWAVKFKEANSTLVDREWRLAEVCQVLEQNLEILGVAAIEDRLQVEKPKGQLLLISGKTQDEVFQSLERVLLTMRITTSEPKEVAFVVDGWALEIALKHYHERLLTKVYRAKWARMEDWSYPMCNVEEETKSISL</sequence>
<gene>
    <name evidence="1" type="ORF">QJS04_geneDACA020084</name>
</gene>
<protein>
    <submittedName>
        <fullName evidence="1">Phospholipid-transporting ATPase 2</fullName>
    </submittedName>
</protein>
<dbReference type="GO" id="GO:0000166">
    <property type="term" value="F:nucleotide binding"/>
    <property type="evidence" value="ECO:0007669"/>
    <property type="project" value="InterPro"/>
</dbReference>
<dbReference type="InterPro" id="IPR023299">
    <property type="entry name" value="ATPase_P-typ_cyto_dom_N"/>
</dbReference>
<comment type="caution">
    <text evidence="1">The sequence shown here is derived from an EMBL/GenBank/DDBJ whole genome shotgun (WGS) entry which is preliminary data.</text>
</comment>